<gene>
    <name evidence="1" type="ORF">BDZ85DRAFT_320535</name>
</gene>
<keyword evidence="2" id="KW-1185">Reference proteome</keyword>
<evidence type="ECO:0000313" key="2">
    <source>
        <dbReference type="Proteomes" id="UP000799538"/>
    </source>
</evidence>
<dbReference type="OrthoDB" id="4424523at2759"/>
<name>A0A6A6G6V2_9PEZI</name>
<dbReference type="Proteomes" id="UP000799538">
    <property type="component" value="Unassembled WGS sequence"/>
</dbReference>
<protein>
    <submittedName>
        <fullName evidence="1">Uncharacterized protein</fullName>
    </submittedName>
</protein>
<proteinExistence type="predicted"/>
<evidence type="ECO:0000313" key="1">
    <source>
        <dbReference type="EMBL" id="KAF2221329.1"/>
    </source>
</evidence>
<reference evidence="2" key="1">
    <citation type="journal article" date="2020" name="Stud. Mycol.">
        <title>101 Dothideomycetes genomes: A test case for predicting lifestyles and emergence of pathogens.</title>
        <authorList>
            <person name="Haridas S."/>
            <person name="Albert R."/>
            <person name="Binder M."/>
            <person name="Bloem J."/>
            <person name="LaButti K."/>
            <person name="Salamov A."/>
            <person name="Andreopoulos B."/>
            <person name="Baker S."/>
            <person name="Barry K."/>
            <person name="Bills G."/>
            <person name="Bluhm B."/>
            <person name="Cannon C."/>
            <person name="Castanera R."/>
            <person name="Culley D."/>
            <person name="Daum C."/>
            <person name="Ezra D."/>
            <person name="Gonzalez J."/>
            <person name="Henrissat B."/>
            <person name="Kuo A."/>
            <person name="Liang C."/>
            <person name="Lipzen A."/>
            <person name="Lutzoni F."/>
            <person name="Magnuson J."/>
            <person name="Mondo S."/>
            <person name="Nolan M."/>
            <person name="Ohm R."/>
            <person name="Pangilinan J."/>
            <person name="Park H.-J."/>
            <person name="Ramirez L."/>
            <person name="Alfaro M."/>
            <person name="Sun H."/>
            <person name="Tritt A."/>
            <person name="Yoshinaga Y."/>
            <person name="Zwiers L.-H."/>
            <person name="Turgeon B."/>
            <person name="Goodwin S."/>
            <person name="Spatafora J."/>
            <person name="Crous P."/>
            <person name="Grigoriev I."/>
        </authorList>
    </citation>
    <scope>NUCLEOTIDE SEQUENCE [LARGE SCALE GENOMIC DNA]</scope>
    <source>
        <strain evidence="2">CECT 20119</strain>
    </source>
</reference>
<dbReference type="AlphaFoldDB" id="A0A6A6G6V2"/>
<dbReference type="EMBL" id="ML992510">
    <property type="protein sequence ID" value="KAF2221329.1"/>
    <property type="molecule type" value="Genomic_DNA"/>
</dbReference>
<organism evidence="1 2">
    <name type="scientific">Elsinoe ampelina</name>
    <dbReference type="NCBI Taxonomy" id="302913"/>
    <lineage>
        <taxon>Eukaryota</taxon>
        <taxon>Fungi</taxon>
        <taxon>Dikarya</taxon>
        <taxon>Ascomycota</taxon>
        <taxon>Pezizomycotina</taxon>
        <taxon>Dothideomycetes</taxon>
        <taxon>Dothideomycetidae</taxon>
        <taxon>Myriangiales</taxon>
        <taxon>Elsinoaceae</taxon>
        <taxon>Elsinoe</taxon>
    </lineage>
</organism>
<accession>A0A6A6G6V2</accession>
<sequence>MDTVAPFENAHAKLDAQIQSTGHSKWDFVIYRCTYKSDADWNKMMTKLKEKDAEPYHMAYFNLTKRLRDSLAYTVFEDADLEGASKEVVLKRFSDWVESKPWETEQPQGSRPKSSTRYEICVMVDEASLQSVLNEPQDFVPPDMGEWQGKEEEAGWVYALRHDPRQHAETEEEEYWWMRISFFSLMIGWYEVLSDEGWHHEHSQHPDIAVR</sequence>